<dbReference type="InterPro" id="IPR043129">
    <property type="entry name" value="ATPase_NBD"/>
</dbReference>
<dbReference type="EMBL" id="JAOQJQ010000004">
    <property type="protein sequence ID" value="MCU6762789.1"/>
    <property type="molecule type" value="Genomic_DNA"/>
</dbReference>
<dbReference type="InterPro" id="IPR018485">
    <property type="entry name" value="FGGY_C"/>
</dbReference>
<protein>
    <submittedName>
        <fullName evidence="9">Rhamnulokinase</fullName>
    </submittedName>
</protein>
<feature type="domain" description="Carbohydrate kinase FGGY C-terminal" evidence="8">
    <location>
        <begin position="255"/>
        <end position="445"/>
    </location>
</feature>
<evidence type="ECO:0000259" key="7">
    <source>
        <dbReference type="Pfam" id="PF00370"/>
    </source>
</evidence>
<dbReference type="PANTHER" id="PTHR43095">
    <property type="entry name" value="SUGAR KINASE"/>
    <property type="match status" value="1"/>
</dbReference>
<dbReference type="Pfam" id="PF00370">
    <property type="entry name" value="FGGY_N"/>
    <property type="match status" value="1"/>
</dbReference>
<dbReference type="SUPFAM" id="SSF53067">
    <property type="entry name" value="Actin-like ATPase domain"/>
    <property type="match status" value="2"/>
</dbReference>
<dbReference type="Gene3D" id="3.30.420.40">
    <property type="match status" value="2"/>
</dbReference>
<dbReference type="RefSeq" id="WP_158425494.1">
    <property type="nucleotide sequence ID" value="NZ_JAOQJQ010000004.1"/>
</dbReference>
<evidence type="ECO:0000256" key="2">
    <source>
        <dbReference type="ARBA" id="ARBA00022679"/>
    </source>
</evidence>
<comment type="similarity">
    <text evidence="1">Belongs to the FGGY kinase family.</text>
</comment>
<comment type="caution">
    <text evidence="9">The sequence shown here is derived from an EMBL/GenBank/DDBJ whole genome shotgun (WGS) entry which is preliminary data.</text>
</comment>
<keyword evidence="4" id="KW-0418">Kinase</keyword>
<evidence type="ECO:0000256" key="6">
    <source>
        <dbReference type="ARBA" id="ARBA00023308"/>
    </source>
</evidence>
<evidence type="ECO:0000256" key="3">
    <source>
        <dbReference type="ARBA" id="ARBA00022741"/>
    </source>
</evidence>
<feature type="domain" description="Carbohydrate kinase FGGY N-terminal" evidence="7">
    <location>
        <begin position="3"/>
        <end position="244"/>
    </location>
</feature>
<dbReference type="PANTHER" id="PTHR43095:SF2">
    <property type="entry name" value="GLUCONOKINASE"/>
    <property type="match status" value="1"/>
</dbReference>
<dbReference type="InterPro" id="IPR018484">
    <property type="entry name" value="FGGY_N"/>
</dbReference>
<gene>
    <name evidence="9" type="ORF">OCV88_10660</name>
</gene>
<evidence type="ECO:0000313" key="10">
    <source>
        <dbReference type="Proteomes" id="UP001652442"/>
    </source>
</evidence>
<evidence type="ECO:0000256" key="4">
    <source>
        <dbReference type="ARBA" id="ARBA00022777"/>
    </source>
</evidence>
<keyword evidence="2" id="KW-0808">Transferase</keyword>
<dbReference type="Proteomes" id="UP001652442">
    <property type="component" value="Unassembled WGS sequence"/>
</dbReference>
<evidence type="ECO:0000313" key="9">
    <source>
        <dbReference type="EMBL" id="MCU6762789.1"/>
    </source>
</evidence>
<evidence type="ECO:0000256" key="5">
    <source>
        <dbReference type="ARBA" id="ARBA00022840"/>
    </source>
</evidence>
<organism evidence="9 10">
    <name type="scientific">Brotonthovivens ammoniilytica</name>
    <dbReference type="NCBI Taxonomy" id="2981725"/>
    <lineage>
        <taxon>Bacteria</taxon>
        <taxon>Bacillati</taxon>
        <taxon>Bacillota</taxon>
        <taxon>Clostridia</taxon>
        <taxon>Lachnospirales</taxon>
        <taxon>Lachnospiraceae</taxon>
        <taxon>Brotonthovivens</taxon>
    </lineage>
</organism>
<evidence type="ECO:0000259" key="8">
    <source>
        <dbReference type="Pfam" id="PF02782"/>
    </source>
</evidence>
<evidence type="ECO:0000256" key="1">
    <source>
        <dbReference type="ARBA" id="ARBA00009156"/>
    </source>
</evidence>
<dbReference type="InterPro" id="IPR013449">
    <property type="entry name" value="Rhamnulokinase"/>
</dbReference>
<name>A0ABT2TKP8_9FIRM</name>
<keyword evidence="3" id="KW-0547">Nucleotide-binding</keyword>
<dbReference type="InterPro" id="IPR050406">
    <property type="entry name" value="FGGY_Carb_Kinase"/>
</dbReference>
<proteinExistence type="inferred from homology"/>
<dbReference type="Pfam" id="PF02782">
    <property type="entry name" value="FGGY_C"/>
    <property type="match status" value="1"/>
</dbReference>
<keyword evidence="6" id="KW-0684">Rhamnose metabolism</keyword>
<keyword evidence="5" id="KW-0067">ATP-binding</keyword>
<reference evidence="9 10" key="1">
    <citation type="journal article" date="2021" name="ISME Commun">
        <title>Automated analysis of genomic sequences facilitates high-throughput and comprehensive description of bacteria.</title>
        <authorList>
            <person name="Hitch T.C.A."/>
        </authorList>
    </citation>
    <scope>NUCLEOTIDE SEQUENCE [LARGE SCALE GENOMIC DNA]</scope>
    <source>
        <strain evidence="9 10">Sanger_109</strain>
    </source>
</reference>
<sequence>MNYLAFDLGGSSGKLFLSELKNNRLTLTPVHQFKNRPVSMGNGLYWDFIHIYQELISGIRKAVAQTEDTIDSIGFDSFCNDFALIDETGNLLTPVRCYRDSRTARCQEHTYSIMSREELYKINGNQSALFNTLLQLDAMETEGQGWLLDNCYKALFLSDLLIFWLTGKAVTEYTTASVTQMFDFIKNDWSETILKNYKIRKSLFAPLVFPGTVIGRTSDSFNKDLKTKGFFVSSVCHHDTACAFLSSVCPRHCAIISCGTWSLVGTETAYPIITEEGFLSNIANEGGYAGHHRLLRNVMGTWIIQEILHQLNHSEEAYTYSRLDSEAGNCTTLDCFIDADAEIFYQPENMIEKIHSFCMEHYQTAPRTTGELIFCVYASLAFKYRLAIEKLEQITQTPLPVINIVGGGSQSSLMCQLTSNICRRPVAAGPADASALGNILVQMIASGTISSVSEGRRLIKNSFPVKHYKPDVSSHWEKLYQDFILKFHF</sequence>
<keyword evidence="10" id="KW-1185">Reference proteome</keyword>
<dbReference type="CDD" id="cd07771">
    <property type="entry name" value="ASKHA_NBD_FGGY_RhaB-like"/>
    <property type="match status" value="1"/>
</dbReference>
<accession>A0ABT2TKP8</accession>